<dbReference type="Proteomes" id="UP000291084">
    <property type="component" value="Chromosome 4"/>
</dbReference>
<gene>
    <name evidence="1" type="primary">Vigan.04G184200</name>
    <name evidence="1" type="ORF">VIGAN_04184200</name>
</gene>
<sequence length="558" mass="62431">MKSSNFSNDCALNKKSLAKLICDREATMAEFATQSGDEDHTVSLKVLVNKENNKVVFAEAGKEFVDVLLSFLTLPLGTIARLVAKESNIQPVKVGSLSTLYESVSQIEEKFLWIQTCKEMLLQPRNSMEDYCQNIKLNIDETEPKSYYFCENWLGCVVKPSLVSTFRNQRCGCAKLMNRVVRSLDILCLENGFVKESASFLVSDDLYIMPNVFGASANLFLKLGIEDMDILEEQIVDITKKEVVDLLKFSLISRTPMTDLILRKKQYLGNFTPISQNLLETGKIPSVEGRKMVVKIQIRKSNGKILFAEAEEEFVDFLLSFLTFPLGGVLHMVEGFSSVSCIDRLYGSLNELSSDRYLISQELKDKLTNPVCAPHFNLSNQILPIGVESFPCTYSYFGKSYNIVDPKSSTGESSSILGFVKGPIMYMVTDDLVVTPMSSISAVSYINTLKVPLFDLEERVISIGVKEGLGILKASLTSTFALTEGLKHLITPIEEKNGSITSILFEVVKRILTKCNFDHNVFGLSMVVSPKLWWHSLHLSKVLFHVKDHNKTIISNAV</sequence>
<reference evidence="1 2" key="1">
    <citation type="journal article" date="2015" name="Sci. Rep.">
        <title>The power of single molecule real-time sequencing technology in the de novo assembly of a eukaryotic genome.</title>
        <authorList>
            <person name="Sakai H."/>
            <person name="Naito K."/>
            <person name="Ogiso-Tanaka E."/>
            <person name="Takahashi Y."/>
            <person name="Iseki K."/>
            <person name="Muto C."/>
            <person name="Satou K."/>
            <person name="Teruya K."/>
            <person name="Shiroma A."/>
            <person name="Shimoji M."/>
            <person name="Hirano T."/>
            <person name="Itoh T."/>
            <person name="Kaga A."/>
            <person name="Tomooka N."/>
        </authorList>
    </citation>
    <scope>NUCLEOTIDE SEQUENCE [LARGE SCALE GENOMIC DNA]</scope>
    <source>
        <strain evidence="2">cv. Shumari</strain>
    </source>
</reference>
<dbReference type="InterPro" id="IPR007750">
    <property type="entry name" value="DUF674"/>
</dbReference>
<keyword evidence="2" id="KW-1185">Reference proteome</keyword>
<organism evidence="1 2">
    <name type="scientific">Vigna angularis var. angularis</name>
    <dbReference type="NCBI Taxonomy" id="157739"/>
    <lineage>
        <taxon>Eukaryota</taxon>
        <taxon>Viridiplantae</taxon>
        <taxon>Streptophyta</taxon>
        <taxon>Embryophyta</taxon>
        <taxon>Tracheophyta</taxon>
        <taxon>Spermatophyta</taxon>
        <taxon>Magnoliopsida</taxon>
        <taxon>eudicotyledons</taxon>
        <taxon>Gunneridae</taxon>
        <taxon>Pentapetalae</taxon>
        <taxon>rosids</taxon>
        <taxon>fabids</taxon>
        <taxon>Fabales</taxon>
        <taxon>Fabaceae</taxon>
        <taxon>Papilionoideae</taxon>
        <taxon>50 kb inversion clade</taxon>
        <taxon>NPAAA clade</taxon>
        <taxon>indigoferoid/millettioid clade</taxon>
        <taxon>Phaseoleae</taxon>
        <taxon>Vigna</taxon>
    </lineage>
</organism>
<name>A0A0S3RV08_PHAAN</name>
<accession>A0A0S3RV08</accession>
<dbReference type="EMBL" id="AP015037">
    <property type="protein sequence ID" value="BAT84458.1"/>
    <property type="molecule type" value="Genomic_DNA"/>
</dbReference>
<evidence type="ECO:0008006" key="3">
    <source>
        <dbReference type="Google" id="ProtNLM"/>
    </source>
</evidence>
<evidence type="ECO:0000313" key="2">
    <source>
        <dbReference type="Proteomes" id="UP000291084"/>
    </source>
</evidence>
<dbReference type="AlphaFoldDB" id="A0A0S3RV08"/>
<dbReference type="OrthoDB" id="1277335at2759"/>
<protein>
    <recommendedName>
        <fullName evidence="3">DUF674 family protein</fullName>
    </recommendedName>
</protein>
<evidence type="ECO:0000313" key="1">
    <source>
        <dbReference type="EMBL" id="BAT84458.1"/>
    </source>
</evidence>
<dbReference type="PANTHER" id="PTHR33103:SF27">
    <property type="entry name" value="OS04G0594700 PROTEIN"/>
    <property type="match status" value="1"/>
</dbReference>
<proteinExistence type="predicted"/>
<dbReference type="Pfam" id="PF05056">
    <property type="entry name" value="DUF674"/>
    <property type="match status" value="1"/>
</dbReference>
<dbReference type="PANTHER" id="PTHR33103">
    <property type="entry name" value="OS01G0153900 PROTEIN"/>
    <property type="match status" value="1"/>
</dbReference>